<keyword evidence="1" id="KW-0949">S-adenosyl-L-methionine</keyword>
<sequence>MQTFIKPDTITRLAQMGEATQYEPAGDQPLSERRRAPYQSQSLGECITNVATPTGRRPILKTLLTTACERNCFYCPFRAGRSKTKRITFSPDELAGGFDTLQRAGQVDGLFLSSGIIKGSVTTQDKIIDAVELVRHRYHYKGYVHLKVLPGIEYDQLYRAMQLADRVSVNLEAPTQERLNELAPKKEFTRELLTMLQWAVDIRKQHPEQQLAHTVTQFVVGAVGDTDLELLSLSQRLYREMGLRRAYYSGFSPIVQTPFENLTATDPLREHRLYQASFLLRDYGWNVKDLAFLASGNLPTRIDPKQAWADQHLLHTPIEIMTATRTQLLRIPGIGASAADAILQARRRGKITELSHLRRLNIHTPEKAAPYILLNGHRPLQQQSLF</sequence>
<evidence type="ECO:0000313" key="7">
    <source>
        <dbReference type="EMBL" id="GHO95130.1"/>
    </source>
</evidence>
<dbReference type="Proteomes" id="UP000597444">
    <property type="component" value="Unassembled WGS sequence"/>
</dbReference>
<keyword evidence="4" id="KW-0411">Iron-sulfur</keyword>
<comment type="caution">
    <text evidence="7">The sequence shown here is derived from an EMBL/GenBank/DDBJ whole genome shotgun (WGS) entry which is preliminary data.</text>
</comment>
<dbReference type="AlphaFoldDB" id="A0A8J3IQQ2"/>
<evidence type="ECO:0000259" key="6">
    <source>
        <dbReference type="PROSITE" id="PS51918"/>
    </source>
</evidence>
<dbReference type="InterPro" id="IPR007197">
    <property type="entry name" value="rSAM"/>
</dbReference>
<organism evidence="7 8">
    <name type="scientific">Reticulibacter mediterranei</name>
    <dbReference type="NCBI Taxonomy" id="2778369"/>
    <lineage>
        <taxon>Bacteria</taxon>
        <taxon>Bacillati</taxon>
        <taxon>Chloroflexota</taxon>
        <taxon>Ktedonobacteria</taxon>
        <taxon>Ktedonobacterales</taxon>
        <taxon>Reticulibacteraceae</taxon>
        <taxon>Reticulibacter</taxon>
    </lineage>
</organism>
<gene>
    <name evidence="7" type="ORF">KSF_051780</name>
</gene>
<dbReference type="SUPFAM" id="SSF102114">
    <property type="entry name" value="Radical SAM enzymes"/>
    <property type="match status" value="1"/>
</dbReference>
<name>A0A8J3IQQ2_9CHLR</name>
<dbReference type="PROSITE" id="PS51918">
    <property type="entry name" value="RADICAL_SAM"/>
    <property type="match status" value="1"/>
</dbReference>
<dbReference type="GO" id="GO:0051536">
    <property type="term" value="F:iron-sulfur cluster binding"/>
    <property type="evidence" value="ECO:0007669"/>
    <property type="project" value="UniProtKB-KW"/>
</dbReference>
<dbReference type="SMART" id="SM00729">
    <property type="entry name" value="Elp3"/>
    <property type="match status" value="1"/>
</dbReference>
<reference evidence="7" key="1">
    <citation type="submission" date="2020-10" db="EMBL/GenBank/DDBJ databases">
        <title>Taxonomic study of unclassified bacteria belonging to the class Ktedonobacteria.</title>
        <authorList>
            <person name="Yabe S."/>
            <person name="Wang C.M."/>
            <person name="Zheng Y."/>
            <person name="Sakai Y."/>
            <person name="Cavaletti L."/>
            <person name="Monciardini P."/>
            <person name="Donadio S."/>
        </authorList>
    </citation>
    <scope>NUCLEOTIDE SEQUENCE</scope>
    <source>
        <strain evidence="7">ID150040</strain>
    </source>
</reference>
<dbReference type="Gene3D" id="1.10.150.320">
    <property type="entry name" value="Photosystem II 12 kDa extrinsic protein"/>
    <property type="match status" value="1"/>
</dbReference>
<evidence type="ECO:0000256" key="2">
    <source>
        <dbReference type="ARBA" id="ARBA00022723"/>
    </source>
</evidence>
<evidence type="ECO:0000256" key="3">
    <source>
        <dbReference type="ARBA" id="ARBA00023004"/>
    </source>
</evidence>
<dbReference type="Gene3D" id="3.20.20.70">
    <property type="entry name" value="Aldolase class I"/>
    <property type="match status" value="1"/>
</dbReference>
<dbReference type="EMBL" id="BNJK01000001">
    <property type="protein sequence ID" value="GHO95130.1"/>
    <property type="molecule type" value="Genomic_DNA"/>
</dbReference>
<dbReference type="SFLD" id="SFLDG01102">
    <property type="entry name" value="Uncharacterised_Radical_SAM_Su"/>
    <property type="match status" value="1"/>
</dbReference>
<dbReference type="InterPro" id="IPR013785">
    <property type="entry name" value="Aldolase_TIM"/>
</dbReference>
<keyword evidence="2" id="KW-0479">Metal-binding</keyword>
<keyword evidence="8" id="KW-1185">Reference proteome</keyword>
<dbReference type="SUPFAM" id="SSF47781">
    <property type="entry name" value="RuvA domain 2-like"/>
    <property type="match status" value="1"/>
</dbReference>
<dbReference type="GO" id="GO:0046872">
    <property type="term" value="F:metal ion binding"/>
    <property type="evidence" value="ECO:0007669"/>
    <property type="project" value="UniProtKB-KW"/>
</dbReference>
<feature type="domain" description="Radical SAM core" evidence="6">
    <location>
        <begin position="53"/>
        <end position="286"/>
    </location>
</feature>
<dbReference type="InterPro" id="IPR006638">
    <property type="entry name" value="Elp3/MiaA/NifB-like_rSAM"/>
</dbReference>
<feature type="region of interest" description="Disordered" evidence="5">
    <location>
        <begin position="17"/>
        <end position="39"/>
    </location>
</feature>
<protein>
    <submittedName>
        <fullName evidence="7">Putative DNA modification/repair radical SAM protein</fullName>
    </submittedName>
</protein>
<dbReference type="InterPro" id="IPR058240">
    <property type="entry name" value="rSAM_sf"/>
</dbReference>
<dbReference type="CDD" id="cd01335">
    <property type="entry name" value="Radical_SAM"/>
    <property type="match status" value="1"/>
</dbReference>
<dbReference type="Pfam" id="PF04055">
    <property type="entry name" value="Radical_SAM"/>
    <property type="match status" value="1"/>
</dbReference>
<evidence type="ECO:0000313" key="8">
    <source>
        <dbReference type="Proteomes" id="UP000597444"/>
    </source>
</evidence>
<accession>A0A8J3IQQ2</accession>
<dbReference type="GO" id="GO:0003824">
    <property type="term" value="F:catalytic activity"/>
    <property type="evidence" value="ECO:0007669"/>
    <property type="project" value="InterPro"/>
</dbReference>
<dbReference type="InterPro" id="IPR010994">
    <property type="entry name" value="RuvA_2-like"/>
</dbReference>
<dbReference type="RefSeq" id="WP_220205830.1">
    <property type="nucleotide sequence ID" value="NZ_BNJK01000001.1"/>
</dbReference>
<keyword evidence="3" id="KW-0408">Iron</keyword>
<proteinExistence type="predicted"/>
<dbReference type="SFLD" id="SFLDS00029">
    <property type="entry name" value="Radical_SAM"/>
    <property type="match status" value="1"/>
</dbReference>
<evidence type="ECO:0000256" key="4">
    <source>
        <dbReference type="ARBA" id="ARBA00023014"/>
    </source>
</evidence>
<evidence type="ECO:0000256" key="1">
    <source>
        <dbReference type="ARBA" id="ARBA00022691"/>
    </source>
</evidence>
<dbReference type="InterPro" id="IPR023874">
    <property type="entry name" value="DNA_rSAM_put"/>
</dbReference>
<evidence type="ECO:0000256" key="5">
    <source>
        <dbReference type="SAM" id="MobiDB-lite"/>
    </source>
</evidence>